<dbReference type="Gene3D" id="1.10.510.10">
    <property type="entry name" value="Transferase(Phosphotransferase) domain 1"/>
    <property type="match status" value="1"/>
</dbReference>
<dbReference type="PANTHER" id="PTHR48016">
    <property type="entry name" value="MAP KINASE KINASE KINASE SSK2-RELATED-RELATED"/>
    <property type="match status" value="1"/>
</dbReference>
<evidence type="ECO:0000256" key="12">
    <source>
        <dbReference type="PROSITE-ProRule" id="PRU10141"/>
    </source>
</evidence>
<dbReference type="InterPro" id="IPR000719">
    <property type="entry name" value="Prot_kinase_dom"/>
</dbReference>
<evidence type="ECO:0000259" key="15">
    <source>
        <dbReference type="PROSITE" id="PS50011"/>
    </source>
</evidence>
<dbReference type="EMBL" id="FN430019">
    <property type="protein sequence ID" value="CAZ80269.1"/>
    <property type="molecule type" value="Genomic_DNA"/>
</dbReference>
<name>D5G6X6_TUBMM</name>
<evidence type="ECO:0000256" key="14">
    <source>
        <dbReference type="SAM" id="MobiDB-lite"/>
    </source>
</evidence>
<dbReference type="InterPro" id="IPR017441">
    <property type="entry name" value="Protein_kinase_ATP_BS"/>
</dbReference>
<dbReference type="HOGENOM" id="CLU_001999_2_0_1"/>
<dbReference type="GO" id="GO:0004707">
    <property type="term" value="F:MAP kinase activity"/>
    <property type="evidence" value="ECO:0007669"/>
    <property type="project" value="UniProtKB-EC"/>
</dbReference>
<dbReference type="InterPro" id="IPR011009">
    <property type="entry name" value="Kinase-like_dom_sf"/>
</dbReference>
<dbReference type="PANTHER" id="PTHR48016:SF32">
    <property type="entry name" value="MITOGEN-ACTIVATED PROTEIN KINASE KINASE KINASE 4"/>
    <property type="match status" value="1"/>
</dbReference>
<comment type="function">
    <text evidence="9">Kinase involved in a signal transduction pathway that is activated by changes in the osmolarity of the extracellular environment. Activates the PBS2 MAP kinase kinase by phosphorylation.</text>
</comment>
<keyword evidence="13" id="KW-0175">Coiled coil</keyword>
<dbReference type="KEGG" id="tml:GSTUM_00002374001"/>
<evidence type="ECO:0000256" key="5">
    <source>
        <dbReference type="ARBA" id="ARBA00022777"/>
    </source>
</evidence>
<dbReference type="GeneID" id="9184083"/>
<dbReference type="PROSITE" id="PS00108">
    <property type="entry name" value="PROTEIN_KINASE_ST"/>
    <property type="match status" value="1"/>
</dbReference>
<evidence type="ECO:0000256" key="10">
    <source>
        <dbReference type="ARBA" id="ARBA00065095"/>
    </source>
</evidence>
<dbReference type="EC" id="2.7.11.-" evidence="11"/>
<keyword evidence="4 11" id="KW-0547">Nucleotide-binding</keyword>
<dbReference type="GO" id="GO:0005524">
    <property type="term" value="F:ATP binding"/>
    <property type="evidence" value="ECO:0007669"/>
    <property type="project" value="UniProtKB-UniRule"/>
</dbReference>
<dbReference type="FunFam" id="1.10.510.10:FF:000482">
    <property type="entry name" value="MAP kinase kinase kinase"/>
    <property type="match status" value="1"/>
</dbReference>
<evidence type="ECO:0000313" key="16">
    <source>
        <dbReference type="EMBL" id="CAZ80269.1"/>
    </source>
</evidence>
<comment type="catalytic activity">
    <reaction evidence="7">
        <text>L-threonyl-[protein] + ATP = O-phospho-L-threonyl-[protein] + ADP + H(+)</text>
        <dbReference type="Rhea" id="RHEA:46608"/>
        <dbReference type="Rhea" id="RHEA-COMP:11060"/>
        <dbReference type="Rhea" id="RHEA-COMP:11605"/>
        <dbReference type="ChEBI" id="CHEBI:15378"/>
        <dbReference type="ChEBI" id="CHEBI:30013"/>
        <dbReference type="ChEBI" id="CHEBI:30616"/>
        <dbReference type="ChEBI" id="CHEBI:61977"/>
        <dbReference type="ChEBI" id="CHEBI:456216"/>
        <dbReference type="EC" id="2.7.11.24"/>
    </reaction>
    <physiologicalReaction direction="left-to-right" evidence="7">
        <dbReference type="Rhea" id="RHEA:46609"/>
    </physiologicalReaction>
</comment>
<dbReference type="InParanoid" id="D5G6X6"/>
<dbReference type="OMA" id="PPCVDEN"/>
<protein>
    <recommendedName>
        <fullName evidence="11">MAP kinase kinase kinase</fullName>
        <ecNumber evidence="11">2.7.11.-</ecNumber>
    </recommendedName>
</protein>
<keyword evidence="3 11" id="KW-0808">Transferase</keyword>
<dbReference type="GO" id="GO:0106310">
    <property type="term" value="F:protein serine kinase activity"/>
    <property type="evidence" value="ECO:0007669"/>
    <property type="project" value="RHEA"/>
</dbReference>
<dbReference type="CDD" id="cd06626">
    <property type="entry name" value="STKc_MEKK4"/>
    <property type="match status" value="1"/>
</dbReference>
<dbReference type="Pfam" id="PF00069">
    <property type="entry name" value="Pkinase"/>
    <property type="match status" value="1"/>
</dbReference>
<proteinExistence type="inferred from homology"/>
<dbReference type="InterPro" id="IPR017240">
    <property type="entry name" value="MAPKKK_Ssk2/Ssk22"/>
</dbReference>
<keyword evidence="6 11" id="KW-0067">ATP-binding</keyword>
<gene>
    <name evidence="16" type="ORF">GSTUM_00002374001</name>
</gene>
<dbReference type="SUPFAM" id="SSF56112">
    <property type="entry name" value="Protein kinase-like (PK-like)"/>
    <property type="match status" value="1"/>
</dbReference>
<comment type="subunit">
    <text evidence="10">Interacts with by SSK1.</text>
</comment>
<evidence type="ECO:0000313" key="17">
    <source>
        <dbReference type="Proteomes" id="UP000006911"/>
    </source>
</evidence>
<dbReference type="PROSITE" id="PS50011">
    <property type="entry name" value="PROTEIN_KINASE_DOM"/>
    <property type="match status" value="1"/>
</dbReference>
<dbReference type="STRING" id="656061.D5G6X6"/>
<evidence type="ECO:0000256" key="4">
    <source>
        <dbReference type="ARBA" id="ARBA00022741"/>
    </source>
</evidence>
<evidence type="ECO:0000256" key="3">
    <source>
        <dbReference type="ARBA" id="ARBA00022679"/>
    </source>
</evidence>
<keyword evidence="2 11" id="KW-0723">Serine/threonine-protein kinase</keyword>
<feature type="domain" description="Protein kinase" evidence="15">
    <location>
        <begin position="1037"/>
        <end position="1308"/>
    </location>
</feature>
<dbReference type="GO" id="GO:0051403">
    <property type="term" value="P:stress-activated MAPK cascade"/>
    <property type="evidence" value="ECO:0007669"/>
    <property type="project" value="InterPro"/>
</dbReference>
<evidence type="ECO:0000256" key="1">
    <source>
        <dbReference type="ARBA" id="ARBA00006529"/>
    </source>
</evidence>
<evidence type="ECO:0000256" key="9">
    <source>
        <dbReference type="ARBA" id="ARBA00056158"/>
    </source>
</evidence>
<evidence type="ECO:0000256" key="8">
    <source>
        <dbReference type="ARBA" id="ARBA00048130"/>
    </source>
</evidence>
<comment type="similarity">
    <text evidence="1 11">Belongs to the protein kinase superfamily. STE Ser/Thr protein kinase family. MAP kinase kinase kinase subfamily.</text>
</comment>
<dbReference type="GO" id="GO:0038066">
    <property type="term" value="P:p38MAPK cascade"/>
    <property type="evidence" value="ECO:0007669"/>
    <property type="project" value="UniProtKB-UniRule"/>
</dbReference>
<dbReference type="eggNOG" id="KOG4645">
    <property type="taxonomic scope" value="Eukaryota"/>
</dbReference>
<sequence length="1356" mass="153341">MATSSVRKLDPDQFSGQRGVHFISKDFSSDIHLLSGSLDGVARLSHQDDSASSDDSQRSGRQMSVEYDELDGDEEVLVSGDGVASIHNGGYSSWGGSGRTGNSVRSLPYPVPEPSGRMSPEGVVDRSSLHRPPPPMRIPSHTYAPGLQRHPMSMTNERSRHRSSSANRSRRDPSALYRSQEKAYVQRLRQDTDSDYFSSGSSLLGSYQHEFEMEDESPSEVHFGDDMYDGDTLLLYGHDEMEPSAEELKIPENRERLEWHSMLASVLMGDVVKQEKKRLIGSTEEKEGVTMKTELFIGLRAKVCGRSIPAQRRILEEGRAKVDTLISDIINFEIQGKDKTEKSPREQVHDIILRWERCEQLWPTQAALMSAKPNCASSPFAASWDAIVAWSNITELIRTELKILQNWVGNDDLDFARQNVTSVGDVSNIDRGSSFLDRILKEDNLKSLIGESNMLSGLSRVIAKAKETLIEYSEAFGKRHLPPYIEELLVLIGFPTRLIEEVIGMRLKYAENMREPVSMMTDQLIMQFQSVLRLAVDIKQKYMIISEPEPGWNLPPCMDESFEQVVLHGLRYYFKLIGWRIGSNKNTFKEAEILETEWNFSNDIGRFIEGGDVEVAEQFSSLTSKLLSRLMGHFEKELQKPPEARGEDISKRYKQILDSVRVRQRKLFRFARLLSQRFENASEYNVEEHKLKDLGVYLVADPSLSGRPHQIQSILRTCFHDDVVREDPSCPYVLIICPQDQLAWDGPVLDIDMREPIVDIKPGRLRLVADGSLARLANARMSFSHSTNHSLDILIEQRANLPRVDQELMKIKKTTYRLSNAIMDSVEKIRRQTTGLGCQELIQTCFAFATEFGQRSVLYMDNNRKAMNNLKLTRLAIDWVSFICDDCVASDRRTFRWAVKALEFAMVMTRGQNILSFSEAEYERLRSKVAGCMSLLISHFDIMGARSTLAAQAEKQRMEMLAGQVKKMDMGKLLEDNEAAERIREEWLRQLTEIDNARKGLLSERQALGRVLDDSNQTDRSLTSLSKSSFSNVSLRWQQGQFVGGGTFGTVYAAMNLDSGYLMAVKEIRLQDPQVIPQIANAIREEMHVLELLDHPNIVQYFGIEVHRDKVCLFMEYCSGGSLASLLEHGRIEDETVVMIYTLQMLEGLAYLHESRIVHRDIKPENILLDHNGIIKYVDFGAAKVIARQGKTRRGGVATAARTNLNSMTGTPMYMSPEVITGSDKGRHGSIDIWSLGCVVLEMATGRRPWANLDNEWAIMWNIAAGYPPQLPAPDQLSESGIDFLKKCFERDPGIRPSAAELLQHEWVCFVPFIFFCSLWWGMQTNCGGIKILTIRNQVIEPSIPASETSSGASSR</sequence>
<evidence type="ECO:0000256" key="2">
    <source>
        <dbReference type="ARBA" id="ARBA00022527"/>
    </source>
</evidence>
<dbReference type="PROSITE" id="PS00107">
    <property type="entry name" value="PROTEIN_KINASE_ATP"/>
    <property type="match status" value="1"/>
</dbReference>
<keyword evidence="5 11" id="KW-0418">Kinase</keyword>
<dbReference type="Proteomes" id="UP000006911">
    <property type="component" value="Unassembled WGS sequence"/>
</dbReference>
<dbReference type="InterPro" id="IPR050538">
    <property type="entry name" value="MAP_kinase_kinase_kinase"/>
</dbReference>
<dbReference type="GO" id="GO:0005737">
    <property type="term" value="C:cytoplasm"/>
    <property type="evidence" value="ECO:0007669"/>
    <property type="project" value="InterPro"/>
</dbReference>
<feature type="coiled-coil region" evidence="13">
    <location>
        <begin position="970"/>
        <end position="997"/>
    </location>
</feature>
<dbReference type="FunCoup" id="D5G6X6">
    <property type="interactions" value="317"/>
</dbReference>
<dbReference type="SMART" id="SM00220">
    <property type="entry name" value="S_TKc"/>
    <property type="match status" value="1"/>
</dbReference>
<comment type="catalytic activity">
    <reaction evidence="8">
        <text>L-seryl-[protein] + ATP = O-phospho-L-seryl-[protein] + ADP + H(+)</text>
        <dbReference type="Rhea" id="RHEA:17989"/>
        <dbReference type="Rhea" id="RHEA-COMP:9863"/>
        <dbReference type="Rhea" id="RHEA-COMP:11604"/>
        <dbReference type="ChEBI" id="CHEBI:15378"/>
        <dbReference type="ChEBI" id="CHEBI:29999"/>
        <dbReference type="ChEBI" id="CHEBI:30616"/>
        <dbReference type="ChEBI" id="CHEBI:83421"/>
        <dbReference type="ChEBI" id="CHEBI:456216"/>
        <dbReference type="EC" id="2.7.11.24"/>
    </reaction>
    <physiologicalReaction direction="left-to-right" evidence="8">
        <dbReference type="Rhea" id="RHEA:17990"/>
    </physiologicalReaction>
</comment>
<organism evidence="16 17">
    <name type="scientific">Tuber melanosporum (strain Mel28)</name>
    <name type="common">Perigord black truffle</name>
    <dbReference type="NCBI Taxonomy" id="656061"/>
    <lineage>
        <taxon>Eukaryota</taxon>
        <taxon>Fungi</taxon>
        <taxon>Dikarya</taxon>
        <taxon>Ascomycota</taxon>
        <taxon>Pezizomycotina</taxon>
        <taxon>Pezizomycetes</taxon>
        <taxon>Pezizales</taxon>
        <taxon>Tuberaceae</taxon>
        <taxon>Tuber</taxon>
    </lineage>
</organism>
<dbReference type="InterPro" id="IPR008271">
    <property type="entry name" value="Ser/Thr_kinase_AS"/>
</dbReference>
<reference evidence="16 17" key="1">
    <citation type="journal article" date="2010" name="Nature">
        <title>Perigord black truffle genome uncovers evolutionary origins and mechanisms of symbiosis.</title>
        <authorList>
            <person name="Martin F."/>
            <person name="Kohler A."/>
            <person name="Murat C."/>
            <person name="Balestrini R."/>
            <person name="Coutinho P.M."/>
            <person name="Jaillon O."/>
            <person name="Montanini B."/>
            <person name="Morin E."/>
            <person name="Noel B."/>
            <person name="Percudani R."/>
            <person name="Porcel B."/>
            <person name="Rubini A."/>
            <person name="Amicucci A."/>
            <person name="Amselem J."/>
            <person name="Anthouard V."/>
            <person name="Arcioni S."/>
            <person name="Artiguenave F."/>
            <person name="Aury J.M."/>
            <person name="Ballario P."/>
            <person name="Bolchi A."/>
            <person name="Brenna A."/>
            <person name="Brun A."/>
            <person name="Buee M."/>
            <person name="Cantarel B."/>
            <person name="Chevalier G."/>
            <person name="Couloux A."/>
            <person name="Da Silva C."/>
            <person name="Denoeud F."/>
            <person name="Duplessis S."/>
            <person name="Ghignone S."/>
            <person name="Hilselberger B."/>
            <person name="Iotti M."/>
            <person name="Marcais B."/>
            <person name="Mello A."/>
            <person name="Miranda M."/>
            <person name="Pacioni G."/>
            <person name="Quesneville H."/>
            <person name="Riccioni C."/>
            <person name="Ruotolo R."/>
            <person name="Splivallo R."/>
            <person name="Stocchi V."/>
            <person name="Tisserant E."/>
            <person name="Viscomi A.R."/>
            <person name="Zambonelli A."/>
            <person name="Zampieri E."/>
            <person name="Henrissat B."/>
            <person name="Lebrun M.H."/>
            <person name="Paolocci F."/>
            <person name="Bonfante P."/>
            <person name="Ottonello S."/>
            <person name="Wincker P."/>
        </authorList>
    </citation>
    <scope>NUCLEOTIDE SEQUENCE [LARGE SCALE GENOMIC DNA]</scope>
    <source>
        <strain evidence="16 17">Mel28</strain>
    </source>
</reference>
<feature type="region of interest" description="Disordered" evidence="14">
    <location>
        <begin position="90"/>
        <end position="179"/>
    </location>
</feature>
<dbReference type="GO" id="GO:0004709">
    <property type="term" value="F:MAP kinase kinase kinase activity"/>
    <property type="evidence" value="ECO:0007669"/>
    <property type="project" value="UniProtKB-UniRule"/>
</dbReference>
<evidence type="ECO:0000256" key="6">
    <source>
        <dbReference type="ARBA" id="ARBA00022840"/>
    </source>
</evidence>
<evidence type="ECO:0000256" key="7">
    <source>
        <dbReference type="ARBA" id="ARBA00047919"/>
    </source>
</evidence>
<keyword evidence="17" id="KW-1185">Reference proteome</keyword>
<feature type="binding site" evidence="12">
    <location>
        <position position="1066"/>
    </location>
    <ligand>
        <name>ATP</name>
        <dbReference type="ChEBI" id="CHEBI:30616"/>
    </ligand>
</feature>
<dbReference type="PIRSF" id="PIRSF037579">
    <property type="entry name" value="MAPKKK_SSK22"/>
    <property type="match status" value="1"/>
</dbReference>
<dbReference type="RefSeq" id="XP_002842534.1">
    <property type="nucleotide sequence ID" value="XM_002842488.1"/>
</dbReference>
<accession>D5G6X6</accession>
<evidence type="ECO:0000256" key="11">
    <source>
        <dbReference type="PIRNR" id="PIRNR037579"/>
    </source>
</evidence>
<evidence type="ECO:0000256" key="13">
    <source>
        <dbReference type="SAM" id="Coils"/>
    </source>
</evidence>